<sequence>MATGQTVDDLRSGILEDLPEIAWIGEPGLREGTVAAWSLALRRSSFARVRDIPGDANPGVMVLKRGGQNVHLSGVTRLALASVDHFAAVHPEAVIDRDIVVAGGLCHDVGKAWECDPSNLRRWATDPSRVGSPSLRHPIYGAHICLSVGLPEAVAHIAACHSPEGDNVKRSLECMIVHDADHTWWTICAAAGLVQESTLPDRMTRLFGPRQLRATECPDAVRR</sequence>
<dbReference type="EMBL" id="BPQH01000044">
    <property type="protein sequence ID" value="GJD53986.1"/>
    <property type="molecule type" value="Genomic_DNA"/>
</dbReference>
<evidence type="ECO:0000313" key="3">
    <source>
        <dbReference type="Proteomes" id="UP001055167"/>
    </source>
</evidence>
<protein>
    <recommendedName>
        <fullName evidence="1">HD domain-containing protein</fullName>
    </recommendedName>
</protein>
<name>A0ABQ4R8D6_9HYPH</name>
<reference evidence="2" key="1">
    <citation type="journal article" date="2021" name="Front. Microbiol.">
        <title>Comprehensive Comparative Genomics and Phenotyping of Methylobacterium Species.</title>
        <authorList>
            <person name="Alessa O."/>
            <person name="Ogura Y."/>
            <person name="Fujitani Y."/>
            <person name="Takami H."/>
            <person name="Hayashi T."/>
            <person name="Sahin N."/>
            <person name="Tani A."/>
        </authorList>
    </citation>
    <scope>NUCLEOTIDE SEQUENCE</scope>
    <source>
        <strain evidence="2">KCTC 52305</strain>
    </source>
</reference>
<organism evidence="2 3">
    <name type="scientific">Methylobacterium crusticola</name>
    <dbReference type="NCBI Taxonomy" id="1697972"/>
    <lineage>
        <taxon>Bacteria</taxon>
        <taxon>Pseudomonadati</taxon>
        <taxon>Pseudomonadota</taxon>
        <taxon>Alphaproteobacteria</taxon>
        <taxon>Hyphomicrobiales</taxon>
        <taxon>Methylobacteriaceae</taxon>
        <taxon>Methylobacterium</taxon>
    </lineage>
</organism>
<evidence type="ECO:0000313" key="2">
    <source>
        <dbReference type="EMBL" id="GJD53986.1"/>
    </source>
</evidence>
<dbReference type="RefSeq" id="WP_128564349.1">
    <property type="nucleotide sequence ID" value="NZ_BPQH01000044.1"/>
</dbReference>
<dbReference type="SUPFAM" id="SSF109604">
    <property type="entry name" value="HD-domain/PDEase-like"/>
    <property type="match status" value="1"/>
</dbReference>
<keyword evidence="3" id="KW-1185">Reference proteome</keyword>
<dbReference type="InterPro" id="IPR003607">
    <property type="entry name" value="HD/PDEase_dom"/>
</dbReference>
<accession>A0ABQ4R8D6</accession>
<feature type="domain" description="HD" evidence="1">
    <location>
        <begin position="71"/>
        <end position="182"/>
    </location>
</feature>
<proteinExistence type="predicted"/>
<reference evidence="2" key="2">
    <citation type="submission" date="2021-08" db="EMBL/GenBank/DDBJ databases">
        <authorList>
            <person name="Tani A."/>
            <person name="Ola A."/>
            <person name="Ogura Y."/>
            <person name="Katsura K."/>
            <person name="Hayashi T."/>
        </authorList>
    </citation>
    <scope>NUCLEOTIDE SEQUENCE</scope>
    <source>
        <strain evidence="2">KCTC 52305</strain>
    </source>
</reference>
<evidence type="ECO:0000259" key="1">
    <source>
        <dbReference type="Pfam" id="PF01966"/>
    </source>
</evidence>
<gene>
    <name evidence="2" type="ORF">OPKNFCMD_6766</name>
</gene>
<comment type="caution">
    <text evidence="2">The sequence shown here is derived from an EMBL/GenBank/DDBJ whole genome shotgun (WGS) entry which is preliminary data.</text>
</comment>
<dbReference type="Proteomes" id="UP001055167">
    <property type="component" value="Unassembled WGS sequence"/>
</dbReference>
<dbReference type="Gene3D" id="1.10.3210.10">
    <property type="entry name" value="Hypothetical protein af1432"/>
    <property type="match status" value="1"/>
</dbReference>
<dbReference type="CDD" id="cd00077">
    <property type="entry name" value="HDc"/>
    <property type="match status" value="1"/>
</dbReference>
<dbReference type="InterPro" id="IPR006674">
    <property type="entry name" value="HD_domain"/>
</dbReference>
<dbReference type="Pfam" id="PF01966">
    <property type="entry name" value="HD"/>
    <property type="match status" value="1"/>
</dbReference>